<evidence type="ECO:0000313" key="2">
    <source>
        <dbReference type="EMBL" id="TPX08704.1"/>
    </source>
</evidence>
<proteinExistence type="predicted"/>
<dbReference type="InParanoid" id="A0A507AQD9"/>
<sequence>MPIHIRRATPADLDAIARINAACFMGDAISSAIYPARLASTEQDELTTQITCRKFRMARRIHDPSAAIFVAVEKGGDGDGGEGGGQEGEVVVGFNMWDLPKGEWELDEETKEGFEERAKELVGVEAYERSIKCVDMELFAKVKKLMEKMAIEVLGEEGKDDAYYLAFLCVDPAHHRKGIGKQLMQWGVDEAASQAKDAWLVGTPAGVRLYHTCGFETVGETDFFGVPHTTMLLKNSPSIIHPPPPLPAPLLPGIHAHARHDEQPAQDLVPGRPRVVDLQHSELRHPGVGAAEARHHAAVRVLELQEPVRRAQGLVVVGPPVPPVPPVPAAHGLEAVRRRRAAPVALDPHLGAVAQAAVEEPAPDDVYQAVPDVFAATRERRLITAVGGGGVVYGHFDGVAASLLLGERDAVRLVGGRGRRHGQFAAQGLRDVVCDDRVAE</sequence>
<dbReference type="PANTHER" id="PTHR42791">
    <property type="entry name" value="GNAT FAMILY ACETYLTRANSFERASE"/>
    <property type="match status" value="1"/>
</dbReference>
<gene>
    <name evidence="2" type="ORF">E0L32_009893</name>
</gene>
<dbReference type="Proteomes" id="UP000319257">
    <property type="component" value="Unassembled WGS sequence"/>
</dbReference>
<keyword evidence="3" id="KW-1185">Reference proteome</keyword>
<dbReference type="InterPro" id="IPR000182">
    <property type="entry name" value="GNAT_dom"/>
</dbReference>
<dbReference type="InterPro" id="IPR052523">
    <property type="entry name" value="Trichothecene_AcTrans"/>
</dbReference>
<dbReference type="OrthoDB" id="10017208at2759"/>
<comment type="caution">
    <text evidence="2">The sequence shown here is derived from an EMBL/GenBank/DDBJ whole genome shotgun (WGS) entry which is preliminary data.</text>
</comment>
<name>A0A507AQD9_9PEZI</name>
<dbReference type="STRING" id="1093900.A0A507AQD9"/>
<dbReference type="SUPFAM" id="SSF55729">
    <property type="entry name" value="Acyl-CoA N-acyltransferases (Nat)"/>
    <property type="match status" value="1"/>
</dbReference>
<dbReference type="GeneID" id="41977340"/>
<feature type="domain" description="N-acetyltransferase" evidence="1">
    <location>
        <begin position="94"/>
        <end position="236"/>
    </location>
</feature>
<dbReference type="Gene3D" id="3.40.630.30">
    <property type="match status" value="1"/>
</dbReference>
<organism evidence="2 3">
    <name type="scientific">Thyridium curvatum</name>
    <dbReference type="NCBI Taxonomy" id="1093900"/>
    <lineage>
        <taxon>Eukaryota</taxon>
        <taxon>Fungi</taxon>
        <taxon>Dikarya</taxon>
        <taxon>Ascomycota</taxon>
        <taxon>Pezizomycotina</taxon>
        <taxon>Sordariomycetes</taxon>
        <taxon>Sordariomycetidae</taxon>
        <taxon>Thyridiales</taxon>
        <taxon>Thyridiaceae</taxon>
        <taxon>Thyridium</taxon>
    </lineage>
</organism>
<dbReference type="InterPro" id="IPR016181">
    <property type="entry name" value="Acyl_CoA_acyltransferase"/>
</dbReference>
<dbReference type="CDD" id="cd04301">
    <property type="entry name" value="NAT_SF"/>
    <property type="match status" value="1"/>
</dbReference>
<reference evidence="2 3" key="1">
    <citation type="submission" date="2019-06" db="EMBL/GenBank/DDBJ databases">
        <title>Draft genome sequence of the filamentous fungus Phialemoniopsis curvata isolated from diesel fuel.</title>
        <authorList>
            <person name="Varaljay V.A."/>
            <person name="Lyon W.J."/>
            <person name="Crouch A.L."/>
            <person name="Drake C.E."/>
            <person name="Hollomon J.M."/>
            <person name="Nadeau L.J."/>
            <person name="Nunn H.S."/>
            <person name="Stevenson B.S."/>
            <person name="Bojanowski C.L."/>
            <person name="Crookes-Goodson W.J."/>
        </authorList>
    </citation>
    <scope>NUCLEOTIDE SEQUENCE [LARGE SCALE GENOMIC DNA]</scope>
    <source>
        <strain evidence="2 3">D216</strain>
    </source>
</reference>
<evidence type="ECO:0000313" key="3">
    <source>
        <dbReference type="Proteomes" id="UP000319257"/>
    </source>
</evidence>
<accession>A0A507AQD9</accession>
<dbReference type="EMBL" id="SKBQ01000075">
    <property type="protein sequence ID" value="TPX08704.1"/>
    <property type="molecule type" value="Genomic_DNA"/>
</dbReference>
<protein>
    <recommendedName>
        <fullName evidence="1">N-acetyltransferase domain-containing protein</fullName>
    </recommendedName>
</protein>
<dbReference type="PROSITE" id="PS51186">
    <property type="entry name" value="GNAT"/>
    <property type="match status" value="1"/>
</dbReference>
<dbReference type="PANTHER" id="PTHR42791:SF2">
    <property type="entry name" value="N-ACETYLTRANSFERASE DOMAIN-CONTAINING PROTEIN"/>
    <property type="match status" value="1"/>
</dbReference>
<dbReference type="RefSeq" id="XP_030990415.1">
    <property type="nucleotide sequence ID" value="XM_031144905.1"/>
</dbReference>
<dbReference type="AlphaFoldDB" id="A0A507AQD9"/>
<dbReference type="Pfam" id="PF13508">
    <property type="entry name" value="Acetyltransf_7"/>
    <property type="match status" value="1"/>
</dbReference>
<evidence type="ECO:0000259" key="1">
    <source>
        <dbReference type="PROSITE" id="PS51186"/>
    </source>
</evidence>
<dbReference type="GO" id="GO:0016747">
    <property type="term" value="F:acyltransferase activity, transferring groups other than amino-acyl groups"/>
    <property type="evidence" value="ECO:0007669"/>
    <property type="project" value="InterPro"/>
</dbReference>